<evidence type="ECO:0000256" key="2">
    <source>
        <dbReference type="ARBA" id="ARBA00009344"/>
    </source>
</evidence>
<accession>A0A8X6U9H1</accession>
<evidence type="ECO:0000256" key="1">
    <source>
        <dbReference type="ARBA" id="ARBA00004604"/>
    </source>
</evidence>
<dbReference type="InterPro" id="IPR036612">
    <property type="entry name" value="KH_dom_type_1_sf"/>
</dbReference>
<proteinExistence type="inferred from homology"/>
<evidence type="ECO:0000313" key="10">
    <source>
        <dbReference type="EMBL" id="GFT94953.1"/>
    </source>
</evidence>
<dbReference type="Pfam" id="PF17903">
    <property type="entry name" value="KH_KRR1_1st"/>
    <property type="match status" value="1"/>
</dbReference>
<comment type="similarity">
    <text evidence="2">Belongs to the KRR1 family.</text>
</comment>
<keyword evidence="3" id="KW-0690">Ribosome biogenesis</keyword>
<dbReference type="Gene3D" id="3.30.1370.10">
    <property type="entry name" value="K Homology domain, type 1"/>
    <property type="match status" value="1"/>
</dbReference>
<name>A0A8X6U9H1_NEPPI</name>
<evidence type="ECO:0000256" key="6">
    <source>
        <dbReference type="ARBA" id="ARBA00023242"/>
    </source>
</evidence>
<evidence type="ECO:0000313" key="11">
    <source>
        <dbReference type="Proteomes" id="UP000887013"/>
    </source>
</evidence>
<feature type="domain" description="KRR1 small subunit processome component first KH" evidence="9">
    <location>
        <begin position="32"/>
        <end position="108"/>
    </location>
</feature>
<dbReference type="EMBL" id="BMAW01026008">
    <property type="protein sequence ID" value="GFT94953.1"/>
    <property type="molecule type" value="Genomic_DNA"/>
</dbReference>
<dbReference type="InterPro" id="IPR041174">
    <property type="entry name" value="KRR1-like_KH1"/>
</dbReference>
<reference evidence="10" key="1">
    <citation type="submission" date="2020-08" db="EMBL/GenBank/DDBJ databases">
        <title>Multicomponent nature underlies the extraordinary mechanical properties of spider dragline silk.</title>
        <authorList>
            <person name="Kono N."/>
            <person name="Nakamura H."/>
            <person name="Mori M."/>
            <person name="Yoshida Y."/>
            <person name="Ohtoshi R."/>
            <person name="Malay A.D."/>
            <person name="Moran D.A.P."/>
            <person name="Tomita M."/>
            <person name="Numata K."/>
            <person name="Arakawa K."/>
        </authorList>
    </citation>
    <scope>NUCLEOTIDE SEQUENCE</scope>
</reference>
<dbReference type="FunFam" id="3.30.1370.10:FF:000014">
    <property type="entry name" value="KRR1 small subunit processome component"/>
    <property type="match status" value="1"/>
</dbReference>
<sequence length="127" mass="14768">MDTQDVKIDNAWAMPIEPFKKEDMKHHLLAESSFAMLFPKYREKYIRTSWPAVQTSLSEYGIAADLDVVEGSMTVKTTRKTWDPYIILKARDAVKLIARGVPYEQNRIVISYFFTSILPSNWYPLCE</sequence>
<dbReference type="GO" id="GO:0032040">
    <property type="term" value="C:small-subunit processome"/>
    <property type="evidence" value="ECO:0007669"/>
    <property type="project" value="TreeGrafter"/>
</dbReference>
<dbReference type="CDD" id="cd22393">
    <property type="entry name" value="KH-I_KRR1_rpt1"/>
    <property type="match status" value="1"/>
</dbReference>
<evidence type="ECO:0000256" key="5">
    <source>
        <dbReference type="ARBA" id="ARBA00022884"/>
    </source>
</evidence>
<dbReference type="InterPro" id="IPR048550">
    <property type="entry name" value="KRR1-like_KH1_euk"/>
</dbReference>
<evidence type="ECO:0000259" key="9">
    <source>
        <dbReference type="Pfam" id="PF17903"/>
    </source>
</evidence>
<evidence type="ECO:0000256" key="8">
    <source>
        <dbReference type="ARBA" id="ARBA00032993"/>
    </source>
</evidence>
<dbReference type="GO" id="GO:0006364">
    <property type="term" value="P:rRNA processing"/>
    <property type="evidence" value="ECO:0007669"/>
    <property type="project" value="UniProtKB-KW"/>
</dbReference>
<comment type="subcellular location">
    <subcellularLocation>
        <location evidence="1">Nucleus</location>
        <location evidence="1">Nucleolus</location>
    </subcellularLocation>
</comment>
<keyword evidence="11" id="KW-1185">Reference proteome</keyword>
<evidence type="ECO:0000256" key="4">
    <source>
        <dbReference type="ARBA" id="ARBA00022552"/>
    </source>
</evidence>
<keyword evidence="6" id="KW-0539">Nucleus</keyword>
<comment type="caution">
    <text evidence="10">The sequence shown here is derived from an EMBL/GenBank/DDBJ whole genome shotgun (WGS) entry which is preliminary data.</text>
</comment>
<dbReference type="AlphaFoldDB" id="A0A8X6U9H1"/>
<dbReference type="OrthoDB" id="441223at2759"/>
<dbReference type="InterPro" id="IPR024166">
    <property type="entry name" value="rRNA_assembly_KRR1"/>
</dbReference>
<protein>
    <recommendedName>
        <fullName evidence="8">KRR-R motif-containing protein 1</fullName>
    </recommendedName>
</protein>
<keyword evidence="5" id="KW-0694">RNA-binding</keyword>
<gene>
    <name evidence="10" type="primary">dbe</name>
    <name evidence="10" type="ORF">NPIL_640691</name>
</gene>
<keyword evidence="4" id="KW-0698">rRNA processing</keyword>
<keyword evidence="7" id="KW-0687">Ribonucleoprotein</keyword>
<evidence type="ECO:0000256" key="7">
    <source>
        <dbReference type="ARBA" id="ARBA00023274"/>
    </source>
</evidence>
<organism evidence="10 11">
    <name type="scientific">Nephila pilipes</name>
    <name type="common">Giant wood spider</name>
    <name type="synonym">Nephila maculata</name>
    <dbReference type="NCBI Taxonomy" id="299642"/>
    <lineage>
        <taxon>Eukaryota</taxon>
        <taxon>Metazoa</taxon>
        <taxon>Ecdysozoa</taxon>
        <taxon>Arthropoda</taxon>
        <taxon>Chelicerata</taxon>
        <taxon>Arachnida</taxon>
        <taxon>Araneae</taxon>
        <taxon>Araneomorphae</taxon>
        <taxon>Entelegynae</taxon>
        <taxon>Araneoidea</taxon>
        <taxon>Nephilidae</taxon>
        <taxon>Nephila</taxon>
    </lineage>
</organism>
<dbReference type="PANTHER" id="PTHR12581">
    <property type="entry name" value="HIV-1 REV BINDING PROTEIN 2, 3"/>
    <property type="match status" value="1"/>
</dbReference>
<dbReference type="PANTHER" id="PTHR12581:SF0">
    <property type="entry name" value="KRR1 SMALL SUBUNIT PROCESSOME COMPONENT HOMOLOG"/>
    <property type="match status" value="1"/>
</dbReference>
<dbReference type="GO" id="GO:0003723">
    <property type="term" value="F:RNA binding"/>
    <property type="evidence" value="ECO:0007669"/>
    <property type="project" value="UniProtKB-KW"/>
</dbReference>
<evidence type="ECO:0000256" key="3">
    <source>
        <dbReference type="ARBA" id="ARBA00022517"/>
    </source>
</evidence>
<dbReference type="Proteomes" id="UP000887013">
    <property type="component" value="Unassembled WGS sequence"/>
</dbReference>